<reference evidence="2 3" key="1">
    <citation type="submission" date="2023-11" db="EMBL/GenBank/DDBJ databases">
        <title>Halocaridina rubra genome assembly.</title>
        <authorList>
            <person name="Smith C."/>
        </authorList>
    </citation>
    <scope>NUCLEOTIDE SEQUENCE [LARGE SCALE GENOMIC DNA]</scope>
    <source>
        <strain evidence="2">EP-1</strain>
        <tissue evidence="2">Whole</tissue>
    </source>
</reference>
<proteinExistence type="predicted"/>
<comment type="caution">
    <text evidence="2">The sequence shown here is derived from an EMBL/GenBank/DDBJ whole genome shotgun (WGS) entry which is preliminary data.</text>
</comment>
<evidence type="ECO:0000313" key="2">
    <source>
        <dbReference type="EMBL" id="KAK7015892.1"/>
    </source>
</evidence>
<feature type="non-terminal residue" evidence="2">
    <location>
        <position position="1"/>
    </location>
</feature>
<dbReference type="Proteomes" id="UP001381693">
    <property type="component" value="Unassembled WGS sequence"/>
</dbReference>
<evidence type="ECO:0000313" key="3">
    <source>
        <dbReference type="Proteomes" id="UP001381693"/>
    </source>
</evidence>
<feature type="non-terminal residue" evidence="2">
    <location>
        <position position="119"/>
    </location>
</feature>
<protein>
    <submittedName>
        <fullName evidence="2">Uncharacterized protein</fullName>
    </submittedName>
</protein>
<keyword evidence="3" id="KW-1185">Reference proteome</keyword>
<evidence type="ECO:0000256" key="1">
    <source>
        <dbReference type="SAM" id="SignalP"/>
    </source>
</evidence>
<organism evidence="2 3">
    <name type="scientific">Halocaridina rubra</name>
    <name type="common">Hawaiian red shrimp</name>
    <dbReference type="NCBI Taxonomy" id="373956"/>
    <lineage>
        <taxon>Eukaryota</taxon>
        <taxon>Metazoa</taxon>
        <taxon>Ecdysozoa</taxon>
        <taxon>Arthropoda</taxon>
        <taxon>Crustacea</taxon>
        <taxon>Multicrustacea</taxon>
        <taxon>Malacostraca</taxon>
        <taxon>Eumalacostraca</taxon>
        <taxon>Eucarida</taxon>
        <taxon>Decapoda</taxon>
        <taxon>Pleocyemata</taxon>
        <taxon>Caridea</taxon>
        <taxon>Atyoidea</taxon>
        <taxon>Atyidae</taxon>
        <taxon>Halocaridina</taxon>
    </lineage>
</organism>
<keyword evidence="1" id="KW-0732">Signal</keyword>
<sequence length="119" mass="13680">VKVLISVGMWLELLVPSLVKEWLKFAYSKATFGVDGIVEDLKIYVHHPSKDRVLIWNMEMSRNAVERNLVSPESSAWGSQAETQEDKVHFGNGGFFGQFKALLIRNFTLKLRERRKTLT</sequence>
<dbReference type="AlphaFoldDB" id="A0AAN8W9J0"/>
<gene>
    <name evidence="2" type="ORF">SK128_024204</name>
</gene>
<accession>A0AAN8W9J0</accession>
<feature type="chain" id="PRO_5042810386" evidence="1">
    <location>
        <begin position="20"/>
        <end position="119"/>
    </location>
</feature>
<name>A0AAN8W9J0_HALRR</name>
<dbReference type="EMBL" id="JAXCGZ010023180">
    <property type="protein sequence ID" value="KAK7015892.1"/>
    <property type="molecule type" value="Genomic_DNA"/>
</dbReference>
<feature type="signal peptide" evidence="1">
    <location>
        <begin position="1"/>
        <end position="19"/>
    </location>
</feature>